<dbReference type="GeneID" id="300653541"/>
<proteinExistence type="predicted"/>
<feature type="chain" id="PRO_5032647266" description="Lipid A 3-O-deacylase PagL" evidence="1">
    <location>
        <begin position="23"/>
        <end position="174"/>
    </location>
</feature>
<organism evidence="2 3">
    <name type="scientific">Pyruvatibacter mobilis</name>
    <dbReference type="NCBI Taxonomy" id="1712261"/>
    <lineage>
        <taxon>Bacteria</taxon>
        <taxon>Pseudomonadati</taxon>
        <taxon>Pseudomonadota</taxon>
        <taxon>Alphaproteobacteria</taxon>
        <taxon>Hyphomicrobiales</taxon>
        <taxon>Parvibaculaceae</taxon>
        <taxon>Pyruvatibacter</taxon>
    </lineage>
</organism>
<evidence type="ECO:0000313" key="3">
    <source>
        <dbReference type="Proteomes" id="UP000470384"/>
    </source>
</evidence>
<keyword evidence="3" id="KW-1185">Reference proteome</keyword>
<evidence type="ECO:0000256" key="1">
    <source>
        <dbReference type="SAM" id="SignalP"/>
    </source>
</evidence>
<dbReference type="Gene3D" id="2.40.160.20">
    <property type="match status" value="1"/>
</dbReference>
<dbReference type="InterPro" id="IPR018550">
    <property type="entry name" value="Lipid-A_deacylase-rel"/>
</dbReference>
<feature type="signal peptide" evidence="1">
    <location>
        <begin position="1"/>
        <end position="22"/>
    </location>
</feature>
<protein>
    <recommendedName>
        <fullName evidence="4">Lipid A 3-O-deacylase PagL</fullName>
    </recommendedName>
</protein>
<sequence>MKHLLTGLAVAAAAAFSFVAGATTSAQAEELAASQPAHLYVGAGFFDVGDSSEEASAVFDIGYIPDYNIIWEIRPLVGAFVNTDGAVYGHVGFSRSIFLTDNFLTRLQVGFGAYGEGNSKDLGQVFEFREQIEFGWQFDDGSMISAYFWHLSNAGISEDNPGVNAAGLHYSMAF</sequence>
<dbReference type="Pfam" id="PF09411">
    <property type="entry name" value="PagL"/>
    <property type="match status" value="1"/>
</dbReference>
<keyword evidence="1" id="KW-0732">Signal</keyword>
<gene>
    <name evidence="2" type="ORF">GTQ45_02290</name>
</gene>
<dbReference type="EMBL" id="WXYQ01000001">
    <property type="protein sequence ID" value="NBG94560.1"/>
    <property type="molecule type" value="Genomic_DNA"/>
</dbReference>
<comment type="caution">
    <text evidence="2">The sequence shown here is derived from an EMBL/GenBank/DDBJ whole genome shotgun (WGS) entry which is preliminary data.</text>
</comment>
<dbReference type="AlphaFoldDB" id="A0A845Q8K3"/>
<accession>A0A845Q8K3</accession>
<dbReference type="RefSeq" id="WP_160586645.1">
    <property type="nucleotide sequence ID" value="NZ_BMHN01000001.1"/>
</dbReference>
<dbReference type="Proteomes" id="UP000470384">
    <property type="component" value="Unassembled WGS sequence"/>
</dbReference>
<evidence type="ECO:0008006" key="4">
    <source>
        <dbReference type="Google" id="ProtNLM"/>
    </source>
</evidence>
<dbReference type="OrthoDB" id="8112769at2"/>
<evidence type="ECO:0000313" key="2">
    <source>
        <dbReference type="EMBL" id="NBG94560.1"/>
    </source>
</evidence>
<reference evidence="2 3" key="1">
    <citation type="journal article" date="2016" name="Int. J. Syst. Evol. Microbiol.">
        <title>Pyruvatibacter mobilis gen. nov., sp. nov., a marine bacterium from the culture broth of Picochlorum sp. 122.</title>
        <authorList>
            <person name="Wang G."/>
            <person name="Tang M."/>
            <person name="Wu H."/>
            <person name="Dai S."/>
            <person name="Li T."/>
            <person name="Chen C."/>
            <person name="He H."/>
            <person name="Fan J."/>
            <person name="Xiang W."/>
            <person name="Li X."/>
        </authorList>
    </citation>
    <scope>NUCLEOTIDE SEQUENCE [LARGE SCALE GENOMIC DNA]</scope>
    <source>
        <strain evidence="2 3">GYP-11</strain>
    </source>
</reference>
<name>A0A845Q8K3_9HYPH</name>